<gene>
    <name evidence="2" type="ORF">BpHYR1_009478</name>
</gene>
<organism evidence="2 3">
    <name type="scientific">Brachionus plicatilis</name>
    <name type="common">Marine rotifer</name>
    <name type="synonym">Brachionus muelleri</name>
    <dbReference type="NCBI Taxonomy" id="10195"/>
    <lineage>
        <taxon>Eukaryota</taxon>
        <taxon>Metazoa</taxon>
        <taxon>Spiralia</taxon>
        <taxon>Gnathifera</taxon>
        <taxon>Rotifera</taxon>
        <taxon>Eurotatoria</taxon>
        <taxon>Monogononta</taxon>
        <taxon>Pseudotrocha</taxon>
        <taxon>Ploima</taxon>
        <taxon>Brachionidae</taxon>
        <taxon>Brachionus</taxon>
    </lineage>
</organism>
<sequence>MMELGFGELCSKASNDTIEIIKCQKKDSDVRYYFDEKNNLIESDSEIDLFDDRNQNSDLVIVKLNLNTSTACCRLCNQLHPVNSENVPIDRRLSLLDSINNKTNSKLNSLTTINKTASFNLGHVYQQLDPIKNLIDNMKNFQSTSQNFESEIKKSNDLIRKRINNFFQNNLLKDLNENYSKLVKELEEFEKSCVSNVDKTSQFWKELENLINANKLDSETIQFYLNDELAEPNESTNNLIEDFSKLLDTKLKEFNSYIMMEKKVTFKLNPDYKIDQFSLGLLNCTQIQTVFKHQDNNLESNNQNLFHLNEIIEDKKTKLHYISELDLTKEIDLDENNFKYFSVYTLDFVDCLILCARYGNSSSNDLNTDFYLVNSDGFITKSLSINKSTVRCISTNSCHLLFTMEKNQNDLNKTFELNLYNSDLNLVKSLKVTDTNHLIEANSSQIFPISACLNEEKIFIFKNTIPFVNVYDMNLNLLTIFGQDINSSYKYFIKRTHNFMCIKSSFLYTSQVTVNGTTVTVLDLNTGLHLQEVEIENYFTNFYVLSQNKIKNEILFICYSSKKMVVYDLKSRKIVFSAMVCDETSLNGCITSYSLTKFGFLATILSNTPKIAVF</sequence>
<feature type="coiled-coil region" evidence="1">
    <location>
        <begin position="131"/>
        <end position="192"/>
    </location>
</feature>
<dbReference type="AlphaFoldDB" id="A0A3M7S0G2"/>
<evidence type="ECO:0000313" key="2">
    <source>
        <dbReference type="EMBL" id="RNA29105.1"/>
    </source>
</evidence>
<name>A0A3M7S0G2_BRAPC</name>
<evidence type="ECO:0000313" key="3">
    <source>
        <dbReference type="Proteomes" id="UP000276133"/>
    </source>
</evidence>
<accession>A0A3M7S0G2</accession>
<dbReference type="EMBL" id="REGN01002276">
    <property type="protein sequence ID" value="RNA29105.1"/>
    <property type="molecule type" value="Genomic_DNA"/>
</dbReference>
<proteinExistence type="predicted"/>
<keyword evidence="1" id="KW-0175">Coiled coil</keyword>
<protein>
    <submittedName>
        <fullName evidence="2">Uncharacterized protein</fullName>
    </submittedName>
</protein>
<keyword evidence="3" id="KW-1185">Reference proteome</keyword>
<reference evidence="2 3" key="1">
    <citation type="journal article" date="2018" name="Sci. Rep.">
        <title>Genomic signatures of local adaptation to the degree of environmental predictability in rotifers.</title>
        <authorList>
            <person name="Franch-Gras L."/>
            <person name="Hahn C."/>
            <person name="Garcia-Roger E.M."/>
            <person name="Carmona M.J."/>
            <person name="Serra M."/>
            <person name="Gomez A."/>
        </authorList>
    </citation>
    <scope>NUCLEOTIDE SEQUENCE [LARGE SCALE GENOMIC DNA]</scope>
    <source>
        <strain evidence="2">HYR1</strain>
    </source>
</reference>
<dbReference type="OrthoDB" id="10403933at2759"/>
<evidence type="ECO:0000256" key="1">
    <source>
        <dbReference type="SAM" id="Coils"/>
    </source>
</evidence>
<comment type="caution">
    <text evidence="2">The sequence shown here is derived from an EMBL/GenBank/DDBJ whole genome shotgun (WGS) entry which is preliminary data.</text>
</comment>
<dbReference type="Proteomes" id="UP000276133">
    <property type="component" value="Unassembled WGS sequence"/>
</dbReference>